<dbReference type="EMBL" id="LS974621">
    <property type="protein sequence ID" value="CAG7876048.1"/>
    <property type="molecule type" value="Genomic_DNA"/>
</dbReference>
<dbReference type="AlphaFoldDB" id="A0A8D9DKK7"/>
<dbReference type="Gramene" id="A05p25690.2_BraZ1">
    <property type="protein sequence ID" value="A05p25690.2_BraZ1.CDS"/>
    <property type="gene ID" value="A05g25690.2_BraZ1"/>
</dbReference>
<evidence type="ECO:0000313" key="2">
    <source>
        <dbReference type="Proteomes" id="UP000694005"/>
    </source>
</evidence>
<reference evidence="1 2" key="1">
    <citation type="submission" date="2021-07" db="EMBL/GenBank/DDBJ databases">
        <authorList>
            <consortium name="Genoscope - CEA"/>
            <person name="William W."/>
        </authorList>
    </citation>
    <scope>NUCLEOTIDE SEQUENCE [LARGE SCALE GENOMIC DNA]</scope>
</reference>
<organism evidence="1 2">
    <name type="scientific">Brassica campestris</name>
    <name type="common">Field mustard</name>
    <dbReference type="NCBI Taxonomy" id="3711"/>
    <lineage>
        <taxon>Eukaryota</taxon>
        <taxon>Viridiplantae</taxon>
        <taxon>Streptophyta</taxon>
        <taxon>Embryophyta</taxon>
        <taxon>Tracheophyta</taxon>
        <taxon>Spermatophyta</taxon>
        <taxon>Magnoliopsida</taxon>
        <taxon>eudicotyledons</taxon>
        <taxon>Gunneridae</taxon>
        <taxon>Pentapetalae</taxon>
        <taxon>rosids</taxon>
        <taxon>malvids</taxon>
        <taxon>Brassicales</taxon>
        <taxon>Brassicaceae</taxon>
        <taxon>Brassiceae</taxon>
        <taxon>Brassica</taxon>
    </lineage>
</organism>
<protein>
    <submittedName>
        <fullName evidence="1">Uncharacterized protein</fullName>
    </submittedName>
</protein>
<accession>A0A8D9DKK7</accession>
<gene>
    <name evidence="1" type="ORF">BRAPAZ1V2_A05P25690.2</name>
</gene>
<evidence type="ECO:0000313" key="1">
    <source>
        <dbReference type="EMBL" id="CAG7876048.1"/>
    </source>
</evidence>
<name>A0A8D9DKK7_BRACM</name>
<proteinExistence type="predicted"/>
<dbReference type="Proteomes" id="UP000694005">
    <property type="component" value="Chromosome A05"/>
</dbReference>
<sequence>MVECRFPLSLKIVSQREAGLSGVLGHIGRTTGTIGLCCRCFLALVFSGFKETPYSLDREDSERRDHGLWLSDYTTVMTLSPKSGLGTGLGLMCISLITHPTPLSFLQVALGKDDRIASCWTLGPPV</sequence>